<dbReference type="PROSITE" id="PS00284">
    <property type="entry name" value="SERPIN"/>
    <property type="match status" value="1"/>
</dbReference>
<dbReference type="SUPFAM" id="SSF56574">
    <property type="entry name" value="Serpins"/>
    <property type="match status" value="1"/>
</dbReference>
<comment type="caution">
    <text evidence="5">The sequence shown here is derived from an EMBL/GenBank/DDBJ whole genome shotgun (WGS) entry which is preliminary data.</text>
</comment>
<protein>
    <recommendedName>
        <fullName evidence="4">Serpin domain-containing protein</fullName>
    </recommendedName>
</protein>
<evidence type="ECO:0000256" key="1">
    <source>
        <dbReference type="ARBA" id="ARBA00009500"/>
    </source>
</evidence>
<dbReference type="PANTHER" id="PTHR11461">
    <property type="entry name" value="SERINE PROTEASE INHIBITOR, SERPIN"/>
    <property type="match status" value="1"/>
</dbReference>
<dbReference type="SMART" id="SM00093">
    <property type="entry name" value="SERPIN"/>
    <property type="match status" value="1"/>
</dbReference>
<dbReference type="Pfam" id="PF00079">
    <property type="entry name" value="Serpin"/>
    <property type="match status" value="1"/>
</dbReference>
<dbReference type="EMBL" id="CAXITT010000625">
    <property type="protein sequence ID" value="CAL1544499.1"/>
    <property type="molecule type" value="Genomic_DNA"/>
</dbReference>
<organism evidence="5 6">
    <name type="scientific">Lymnaea stagnalis</name>
    <name type="common">Great pond snail</name>
    <name type="synonym">Helix stagnalis</name>
    <dbReference type="NCBI Taxonomy" id="6523"/>
    <lineage>
        <taxon>Eukaryota</taxon>
        <taxon>Metazoa</taxon>
        <taxon>Spiralia</taxon>
        <taxon>Lophotrochozoa</taxon>
        <taxon>Mollusca</taxon>
        <taxon>Gastropoda</taxon>
        <taxon>Heterobranchia</taxon>
        <taxon>Euthyneura</taxon>
        <taxon>Panpulmonata</taxon>
        <taxon>Hygrophila</taxon>
        <taxon>Lymnaeoidea</taxon>
        <taxon>Lymnaeidae</taxon>
        <taxon>Lymnaea</taxon>
    </lineage>
</organism>
<evidence type="ECO:0000313" key="6">
    <source>
        <dbReference type="Proteomes" id="UP001497497"/>
    </source>
</evidence>
<dbReference type="Proteomes" id="UP001497497">
    <property type="component" value="Unassembled WGS sequence"/>
</dbReference>
<evidence type="ECO:0000259" key="4">
    <source>
        <dbReference type="SMART" id="SM00093"/>
    </source>
</evidence>
<reference evidence="5 6" key="1">
    <citation type="submission" date="2024-04" db="EMBL/GenBank/DDBJ databases">
        <authorList>
            <consortium name="Genoscope - CEA"/>
            <person name="William W."/>
        </authorList>
    </citation>
    <scope>NUCLEOTIDE SEQUENCE [LARGE SCALE GENOMIC DNA]</scope>
</reference>
<dbReference type="Gene3D" id="3.30.497.10">
    <property type="entry name" value="Antithrombin, subunit I, domain 2"/>
    <property type="match status" value="1"/>
</dbReference>
<evidence type="ECO:0000256" key="3">
    <source>
        <dbReference type="SAM" id="SignalP"/>
    </source>
</evidence>
<keyword evidence="6" id="KW-1185">Reference proteome</keyword>
<dbReference type="GO" id="GO:0005615">
    <property type="term" value="C:extracellular space"/>
    <property type="evidence" value="ECO:0007669"/>
    <property type="project" value="InterPro"/>
</dbReference>
<comment type="similarity">
    <text evidence="1 2">Belongs to the serpin family.</text>
</comment>
<feature type="chain" id="PRO_5043315241" description="Serpin domain-containing protein" evidence="3">
    <location>
        <begin position="19"/>
        <end position="394"/>
    </location>
</feature>
<accession>A0AAV2IFC7</accession>
<dbReference type="GO" id="GO:0004867">
    <property type="term" value="F:serine-type endopeptidase inhibitor activity"/>
    <property type="evidence" value="ECO:0007669"/>
    <property type="project" value="InterPro"/>
</dbReference>
<evidence type="ECO:0000313" key="5">
    <source>
        <dbReference type="EMBL" id="CAL1544499.1"/>
    </source>
</evidence>
<dbReference type="InterPro" id="IPR023795">
    <property type="entry name" value="Serpin_CS"/>
</dbReference>
<name>A0AAV2IFC7_LYMST</name>
<proteinExistence type="inferred from homology"/>
<feature type="domain" description="Serpin" evidence="4">
    <location>
        <begin position="35"/>
        <end position="393"/>
    </location>
</feature>
<gene>
    <name evidence="5" type="ORF">GSLYS_00018012001</name>
</gene>
<dbReference type="CDD" id="cd19602">
    <property type="entry name" value="serpin_mollusks"/>
    <property type="match status" value="1"/>
</dbReference>
<feature type="signal peptide" evidence="3">
    <location>
        <begin position="1"/>
        <end position="18"/>
    </location>
</feature>
<evidence type="ECO:0000256" key="2">
    <source>
        <dbReference type="RuleBase" id="RU000411"/>
    </source>
</evidence>
<dbReference type="InterPro" id="IPR023796">
    <property type="entry name" value="Serpin_dom"/>
</dbReference>
<dbReference type="AlphaFoldDB" id="A0AAV2IFC7"/>
<dbReference type="Gene3D" id="2.30.39.10">
    <property type="entry name" value="Alpha-1-antitrypsin, domain 1"/>
    <property type="match status" value="1"/>
</dbReference>
<dbReference type="InterPro" id="IPR042185">
    <property type="entry name" value="Serpin_sf_2"/>
</dbReference>
<sequence length="394" mass="42560">MFSIAVTCLAVVSRLVSGDLQQQQALSSAVSAFSQKFYQQTFSTTKSSVFSPYSVHSALSMTSLGARGDTATEISQALGVTSLGASTHLAYKELIQQLNTATDVELNTVNAIYVNPNYNILPQFVNDVTNYYSAVASNFDLSAPGGPEQPINDFIAAKTKNTIKNTVPTGTIDRNTVLLLVNTIFFNGTWERKFPAYESFSQDFHKADGAVELLLMMHDDRTINVKRDNVNGVDVAELPFKGGRFSLYIALPQKVDGISELEKLLATAGKVDDLFAGLSPVRLSLAIPVVRLSSSMMVSSNLKDMGIVKAFSPMAADFTGITQSAQVYLSHVIHNAVIDIKETGTVAAAATVIDIVATSVQLPPAESFVADHPFLYFLRDKQTGLILFQGQYSG</sequence>
<dbReference type="PANTHER" id="PTHR11461:SF211">
    <property type="entry name" value="GH10112P-RELATED"/>
    <property type="match status" value="1"/>
</dbReference>
<keyword evidence="3" id="KW-0732">Signal</keyword>
<dbReference type="InterPro" id="IPR042178">
    <property type="entry name" value="Serpin_sf_1"/>
</dbReference>
<dbReference type="InterPro" id="IPR000215">
    <property type="entry name" value="Serpin_fam"/>
</dbReference>
<dbReference type="InterPro" id="IPR036186">
    <property type="entry name" value="Serpin_sf"/>
</dbReference>